<dbReference type="OrthoDB" id="10310478at2759"/>
<comment type="caution">
    <text evidence="2">The sequence shown here is derived from an EMBL/GenBank/DDBJ whole genome shotgun (WGS) entry which is preliminary data.</text>
</comment>
<feature type="region of interest" description="Disordered" evidence="1">
    <location>
        <begin position="1"/>
        <end position="30"/>
    </location>
</feature>
<sequence>MSDTSEYTVVGDGPFSSSYPDLNPDSNKSLENTVNMTKEMLSFIRKSILNTHKLILDDYVAAKNKEEGKRTAFRQADRLVNILEGLGGTIALLPEQGYDQTTELLVSMLVKVSATLAADGDGDEVDEEDAYFSMCSVLMHRCNVQMQLLAKHSNLPAQADVLKGRLVQELIWDVINFHAFRDRCFAHAAAKRLKELLPKYAQCLTAVYGCAGDESRNYVEYARSVVKTLDRGKQEEGQKEDQNKDRNVDQKVDKNNTAWYWPWKDWR</sequence>
<gene>
    <name evidence="2" type="ORF">SPSK_03583</name>
</gene>
<evidence type="ECO:0000313" key="3">
    <source>
        <dbReference type="Proteomes" id="UP000033710"/>
    </source>
</evidence>
<feature type="compositionally biased region" description="Polar residues" evidence="1">
    <location>
        <begin position="15"/>
        <end position="30"/>
    </location>
</feature>
<dbReference type="GeneID" id="27665697"/>
<reference evidence="2 3" key="2">
    <citation type="journal article" date="2015" name="Eukaryot. Cell">
        <title>Asexual propagation of a virulent clone complex in a human and feline outbreak of sporotrichosis.</title>
        <authorList>
            <person name="Teixeira Mde M."/>
            <person name="Rodrigues A.M."/>
            <person name="Tsui C.K."/>
            <person name="de Almeida L.G."/>
            <person name="Van Diepeningen A.D."/>
            <person name="van den Ende B.G."/>
            <person name="Fernandes G.F."/>
            <person name="Kano R."/>
            <person name="Hamelin R.C."/>
            <person name="Lopes-Bezerra L.M."/>
            <person name="Vasconcelos A.T."/>
            <person name="de Hoog S."/>
            <person name="de Camargo Z.P."/>
            <person name="Felipe M.S."/>
        </authorList>
    </citation>
    <scope>NUCLEOTIDE SEQUENCE [LARGE SCALE GENOMIC DNA]</scope>
    <source>
        <strain evidence="2 3">1099-18</strain>
    </source>
</reference>
<dbReference type="AlphaFoldDB" id="A0A0F2LZA2"/>
<evidence type="ECO:0000256" key="1">
    <source>
        <dbReference type="SAM" id="MobiDB-lite"/>
    </source>
</evidence>
<protein>
    <submittedName>
        <fullName evidence="2">Uncharacterized protein</fullName>
    </submittedName>
</protein>
<name>A0A0F2LZA2_SPOSC</name>
<dbReference type="EMBL" id="AXCR01000010">
    <property type="protein sequence ID" value="KJR82788.1"/>
    <property type="molecule type" value="Genomic_DNA"/>
</dbReference>
<dbReference type="VEuPathDB" id="FungiDB:SPSK_03583"/>
<proteinExistence type="predicted"/>
<evidence type="ECO:0000313" key="2">
    <source>
        <dbReference type="EMBL" id="KJR82788.1"/>
    </source>
</evidence>
<dbReference type="Proteomes" id="UP000033710">
    <property type="component" value="Unassembled WGS sequence"/>
</dbReference>
<dbReference type="KEGG" id="ssck:SPSK_03583"/>
<organism evidence="2 3">
    <name type="scientific">Sporothrix schenckii 1099-18</name>
    <dbReference type="NCBI Taxonomy" id="1397361"/>
    <lineage>
        <taxon>Eukaryota</taxon>
        <taxon>Fungi</taxon>
        <taxon>Dikarya</taxon>
        <taxon>Ascomycota</taxon>
        <taxon>Pezizomycotina</taxon>
        <taxon>Sordariomycetes</taxon>
        <taxon>Sordariomycetidae</taxon>
        <taxon>Ophiostomatales</taxon>
        <taxon>Ophiostomataceae</taxon>
        <taxon>Sporothrix</taxon>
    </lineage>
</organism>
<dbReference type="RefSeq" id="XP_016585464.1">
    <property type="nucleotide sequence ID" value="XM_016730420.1"/>
</dbReference>
<accession>A0A0F2LZA2</accession>
<reference evidence="2 3" key="1">
    <citation type="journal article" date="2014" name="BMC Genomics">
        <title>Comparative genomics of the major fungal agents of human and animal Sporotrichosis: Sporothrix schenckii and Sporothrix brasiliensis.</title>
        <authorList>
            <person name="Teixeira M.M."/>
            <person name="de Almeida L.G."/>
            <person name="Kubitschek-Barreira P."/>
            <person name="Alves F.L."/>
            <person name="Kioshima E.S."/>
            <person name="Abadio A.K."/>
            <person name="Fernandes L."/>
            <person name="Derengowski L.S."/>
            <person name="Ferreira K.S."/>
            <person name="Souza R.C."/>
            <person name="Ruiz J.C."/>
            <person name="de Andrade N.C."/>
            <person name="Paes H.C."/>
            <person name="Nicola A.M."/>
            <person name="Albuquerque P."/>
            <person name="Gerber A.L."/>
            <person name="Martins V.P."/>
            <person name="Peconick L.D."/>
            <person name="Neto A.V."/>
            <person name="Chaucanez C.B."/>
            <person name="Silva P.A."/>
            <person name="Cunha O.L."/>
            <person name="de Oliveira F.F."/>
            <person name="dos Santos T.C."/>
            <person name="Barros A.L."/>
            <person name="Soares M.A."/>
            <person name="de Oliveira L.M."/>
            <person name="Marini M.M."/>
            <person name="Villalobos-Duno H."/>
            <person name="Cunha M.M."/>
            <person name="de Hoog S."/>
            <person name="da Silveira J.F."/>
            <person name="Henrissat B."/>
            <person name="Nino-Vega G.A."/>
            <person name="Cisalpino P.S."/>
            <person name="Mora-Montes H.M."/>
            <person name="Almeida S.R."/>
            <person name="Stajich J.E."/>
            <person name="Lopes-Bezerra L.M."/>
            <person name="Vasconcelos A.T."/>
            <person name="Felipe M.S."/>
        </authorList>
    </citation>
    <scope>NUCLEOTIDE SEQUENCE [LARGE SCALE GENOMIC DNA]</scope>
    <source>
        <strain evidence="2 3">1099-18</strain>
    </source>
</reference>